<gene>
    <name evidence="2" type="ORF">ACFSQP_01750</name>
</gene>
<protein>
    <recommendedName>
        <fullName evidence="4">Phage holin family protein</fullName>
    </recommendedName>
</protein>
<dbReference type="RefSeq" id="WP_376891305.1">
    <property type="nucleotide sequence ID" value="NZ_JBHULS010000001.1"/>
</dbReference>
<keyword evidence="1" id="KW-1133">Transmembrane helix</keyword>
<dbReference type="Proteomes" id="UP001597472">
    <property type="component" value="Unassembled WGS sequence"/>
</dbReference>
<evidence type="ECO:0000313" key="2">
    <source>
        <dbReference type="EMBL" id="MFD2550529.1"/>
    </source>
</evidence>
<sequence length="116" mass="12699">MSIFDSLKKKSAHVTDAGETYFEKTQEYYKLKIFQQVTISVSLVAKALIIGGLTAIGLLFLAFALALAIGNWLDSASLGYVTVGALFVLMAFILYLKRAVINGIIIKKLADKFFDA</sequence>
<organism evidence="2 3">
    <name type="scientific">Bizionia sediminis</name>
    <dbReference type="NCBI Taxonomy" id="1737064"/>
    <lineage>
        <taxon>Bacteria</taxon>
        <taxon>Pseudomonadati</taxon>
        <taxon>Bacteroidota</taxon>
        <taxon>Flavobacteriia</taxon>
        <taxon>Flavobacteriales</taxon>
        <taxon>Flavobacteriaceae</taxon>
        <taxon>Bizionia</taxon>
    </lineage>
</organism>
<name>A0ABW5KP53_9FLAO</name>
<feature type="transmembrane region" description="Helical" evidence="1">
    <location>
        <begin position="48"/>
        <end position="72"/>
    </location>
</feature>
<keyword evidence="1" id="KW-0472">Membrane</keyword>
<feature type="transmembrane region" description="Helical" evidence="1">
    <location>
        <begin position="78"/>
        <end position="96"/>
    </location>
</feature>
<proteinExistence type="predicted"/>
<evidence type="ECO:0000256" key="1">
    <source>
        <dbReference type="SAM" id="Phobius"/>
    </source>
</evidence>
<dbReference type="EMBL" id="JBHULS010000001">
    <property type="protein sequence ID" value="MFD2550529.1"/>
    <property type="molecule type" value="Genomic_DNA"/>
</dbReference>
<comment type="caution">
    <text evidence="2">The sequence shown here is derived from an EMBL/GenBank/DDBJ whole genome shotgun (WGS) entry which is preliminary data.</text>
</comment>
<keyword evidence="3" id="KW-1185">Reference proteome</keyword>
<evidence type="ECO:0008006" key="4">
    <source>
        <dbReference type="Google" id="ProtNLM"/>
    </source>
</evidence>
<accession>A0ABW5KP53</accession>
<evidence type="ECO:0000313" key="3">
    <source>
        <dbReference type="Proteomes" id="UP001597472"/>
    </source>
</evidence>
<keyword evidence="1" id="KW-0812">Transmembrane</keyword>
<reference evidence="3" key="1">
    <citation type="journal article" date="2019" name="Int. J. Syst. Evol. Microbiol.">
        <title>The Global Catalogue of Microorganisms (GCM) 10K type strain sequencing project: providing services to taxonomists for standard genome sequencing and annotation.</title>
        <authorList>
            <consortium name="The Broad Institute Genomics Platform"/>
            <consortium name="The Broad Institute Genome Sequencing Center for Infectious Disease"/>
            <person name="Wu L."/>
            <person name="Ma J."/>
        </authorList>
    </citation>
    <scope>NUCLEOTIDE SEQUENCE [LARGE SCALE GENOMIC DNA]</scope>
    <source>
        <strain evidence="3">KCTC 42587</strain>
    </source>
</reference>